<proteinExistence type="predicted"/>
<dbReference type="Proteomes" id="UP000093561">
    <property type="component" value="Unassembled WGS sequence"/>
</dbReference>
<reference evidence="2" key="1">
    <citation type="submission" date="2015-03" db="EMBL/GenBank/DDBJ databases">
        <title>Wuchereria bancrofti Genome Sequencing Papua New Guinea Strain.</title>
        <authorList>
            <person name="Small S.T."/>
            <person name="Serre D."/>
            <person name="Zimmerman P.A."/>
        </authorList>
    </citation>
    <scope>NUCLEOTIDE SEQUENCE [LARGE SCALE GENOMIC DNA]</scope>
    <source>
        <strain evidence="2">pt0022</strain>
    </source>
</reference>
<evidence type="ECO:0000313" key="1">
    <source>
        <dbReference type="EMBL" id="VDM22708.1"/>
    </source>
</evidence>
<dbReference type="EMBL" id="UYWW01012956">
    <property type="protein sequence ID" value="VDM22708.1"/>
    <property type="molecule type" value="Genomic_DNA"/>
</dbReference>
<dbReference type="OMA" id="EYDWHPS"/>
<gene>
    <name evidence="1" type="ORF">WBA_LOCUS12619</name>
</gene>
<sequence length="292" mass="34101">MALTLPLHVIASVQRCCSNHAGTSNLPDQIIELIINRSSIFDIIKWQQISKKFQKAAQKRLDMYTMIDIKVYNGLQQLRHNTGAKSEYDWHPSLALMIMELEPNHLGIVIDSELKTNNVTALLHLLFTLRRKVEQLFIDSPIIELLVAQINKEQINILIEMVSLSRKVNCCRGATRNQQLKLTPLHRIYFPDTPFFPNLKKLSIISKANQLQHLSRLLGYAVSVDLLYHVEQMDLLCLKILIGNIWARPTKFRLFKHLTRFRQWTEADMLGERYFQQFTTMRKRSRNLSYCL</sequence>
<reference evidence="1 3" key="3">
    <citation type="submission" date="2018-11" db="EMBL/GenBank/DDBJ databases">
        <authorList>
            <consortium name="Pathogen Informatics"/>
        </authorList>
    </citation>
    <scope>NUCLEOTIDE SEQUENCE [LARGE SCALE GENOMIC DNA]</scope>
</reference>
<reference evidence="4" key="4">
    <citation type="submission" date="2024-02" db="UniProtKB">
        <authorList>
            <consortium name="WormBaseParasite"/>
        </authorList>
    </citation>
    <scope>IDENTIFICATION</scope>
    <source>
        <strain evidence="4">pt0022</strain>
    </source>
</reference>
<reference evidence="2" key="2">
    <citation type="journal article" date="2016" name="Mol. Ecol.">
        <title>Population genomics of the filarial nematode parasite Wuchereria bancrofti from mosquitoes.</title>
        <authorList>
            <person name="Small S.T."/>
            <person name="Reimer L.J."/>
            <person name="Tisch D.J."/>
            <person name="King C.L."/>
            <person name="Christensen B.M."/>
            <person name="Siba P.M."/>
            <person name="Kazura J.W."/>
            <person name="Serre D."/>
            <person name="Zimmerman P.A."/>
        </authorList>
    </citation>
    <scope>NUCLEOTIDE SEQUENCE</scope>
    <source>
        <strain evidence="2">pt0022</strain>
    </source>
</reference>
<evidence type="ECO:0000313" key="2">
    <source>
        <dbReference type="Proteomes" id="UP000093561"/>
    </source>
</evidence>
<dbReference type="InParanoid" id="A0A3P7GJ82"/>
<dbReference type="Proteomes" id="UP000270924">
    <property type="component" value="Unassembled WGS sequence"/>
</dbReference>
<evidence type="ECO:0000313" key="4">
    <source>
        <dbReference type="WBParaSite" id="mrna-Wban_00057"/>
    </source>
</evidence>
<organism evidence="1 3">
    <name type="scientific">Wuchereria bancrofti</name>
    <dbReference type="NCBI Taxonomy" id="6293"/>
    <lineage>
        <taxon>Eukaryota</taxon>
        <taxon>Metazoa</taxon>
        <taxon>Ecdysozoa</taxon>
        <taxon>Nematoda</taxon>
        <taxon>Chromadorea</taxon>
        <taxon>Rhabditida</taxon>
        <taxon>Spirurina</taxon>
        <taxon>Spiruromorpha</taxon>
        <taxon>Filarioidea</taxon>
        <taxon>Onchocercidae</taxon>
        <taxon>Wuchereria</taxon>
    </lineage>
</organism>
<dbReference type="OrthoDB" id="5845603at2759"/>
<accession>A0A3P7GJ82</accession>
<protein>
    <submittedName>
        <fullName evidence="4">F-box domain-containing protein</fullName>
    </submittedName>
</protein>
<evidence type="ECO:0000313" key="3">
    <source>
        <dbReference type="Proteomes" id="UP000270924"/>
    </source>
</evidence>
<keyword evidence="3" id="KW-1185">Reference proteome</keyword>
<name>A0A3P7GJ82_WUCBA</name>
<dbReference type="WBParaSite" id="mrna-Wban_00057">
    <property type="protein sequence ID" value="mrna-Wban_00057"/>
    <property type="gene ID" value="Wban_00057"/>
</dbReference>
<dbReference type="AlphaFoldDB" id="A0A3P7GJ82"/>